<dbReference type="NCBIfam" id="NF041679">
    <property type="entry name" value="IMP_arch_presen"/>
    <property type="match status" value="1"/>
</dbReference>
<accession>A0A1H2R936</accession>
<name>A0A1H2R936_HALVA</name>
<dbReference type="GO" id="GO:0016020">
    <property type="term" value="C:membrane"/>
    <property type="evidence" value="ECO:0007669"/>
    <property type="project" value="InterPro"/>
</dbReference>
<feature type="compositionally biased region" description="Low complexity" evidence="5">
    <location>
        <begin position="221"/>
        <end position="231"/>
    </location>
</feature>
<feature type="transmembrane region" description="Helical" evidence="6">
    <location>
        <begin position="49"/>
        <end position="67"/>
    </location>
</feature>
<dbReference type="STRING" id="28442.SAMN05443574_101561"/>
<evidence type="ECO:0000313" key="8">
    <source>
        <dbReference type="Proteomes" id="UP000182573"/>
    </source>
</evidence>
<protein>
    <submittedName>
        <fullName evidence="7">Signal-peptide peptidase, presenilin aspartyl protease</fullName>
    </submittedName>
</protein>
<feature type="transmembrane region" description="Helical" evidence="6">
    <location>
        <begin position="74"/>
        <end position="95"/>
    </location>
</feature>
<proteinExistence type="predicted"/>
<evidence type="ECO:0000256" key="4">
    <source>
        <dbReference type="ARBA" id="ARBA00023136"/>
    </source>
</evidence>
<feature type="transmembrane region" description="Helical" evidence="6">
    <location>
        <begin position="340"/>
        <end position="361"/>
    </location>
</feature>
<keyword evidence="7" id="KW-0645">Protease</keyword>
<feature type="region of interest" description="Disordered" evidence="5">
    <location>
        <begin position="204"/>
        <end position="268"/>
    </location>
</feature>
<evidence type="ECO:0000256" key="2">
    <source>
        <dbReference type="ARBA" id="ARBA00022692"/>
    </source>
</evidence>
<evidence type="ECO:0000256" key="3">
    <source>
        <dbReference type="ARBA" id="ARBA00022989"/>
    </source>
</evidence>
<gene>
    <name evidence="7" type="ORF">SAMN05443574_101561</name>
</gene>
<keyword evidence="2 6" id="KW-0812">Transmembrane</keyword>
<dbReference type="InterPro" id="IPR010545">
    <property type="entry name" value="SPP"/>
</dbReference>
<evidence type="ECO:0000313" key="7">
    <source>
        <dbReference type="EMBL" id="SDW15983.1"/>
    </source>
</evidence>
<dbReference type="AlphaFoldDB" id="A0A1H2R936"/>
<dbReference type="Pfam" id="PF06550">
    <property type="entry name" value="SPP"/>
    <property type="match status" value="2"/>
</dbReference>
<organism evidence="7 8">
    <name type="scientific">Haloarcula vallismortis</name>
    <name type="common">Halobacterium vallismortis</name>
    <dbReference type="NCBI Taxonomy" id="28442"/>
    <lineage>
        <taxon>Archaea</taxon>
        <taxon>Methanobacteriati</taxon>
        <taxon>Methanobacteriota</taxon>
        <taxon>Stenosarchaea group</taxon>
        <taxon>Halobacteria</taxon>
        <taxon>Halobacteriales</taxon>
        <taxon>Haloarculaceae</taxon>
        <taxon>Haloarcula</taxon>
    </lineage>
</organism>
<feature type="transmembrane region" description="Helical" evidence="6">
    <location>
        <begin position="181"/>
        <end position="200"/>
    </location>
</feature>
<feature type="compositionally biased region" description="Acidic residues" evidence="5">
    <location>
        <begin position="208"/>
        <end position="220"/>
    </location>
</feature>
<sequence>MERRWRILGGCGLIAGIFLFVQLGALALVQPFESAGYQAVEDPSDPTNSLMYIGAILIATAVMLLAFRYDVDQLIRGLIVFSAAWLSLYVFQVLVPPVLTYAGLNVVAVLLALGLGTALLVYPEWYVIDSAGAVMGAAAAGLFGISFGVLPALVLLTVLAVYDAISVYGTEHMLTLASGVMDLRVPVVLVIPMTLSYSYLDATTPDPMAEDETGDDETAADDAAGGPATTESGADADEPAVADGSQPAERQGEPTGTGEADEGDDGHADPLERDALFIGLGDAIIPSILVASAAFFASSDVLTVLGVPLPAVTAMIGSYVGLTILLWMVLKGRAHAGLPLLNGGTIAGYIVGALAAGISLVDALGLGPYL</sequence>
<evidence type="ECO:0000256" key="5">
    <source>
        <dbReference type="SAM" id="MobiDB-lite"/>
    </source>
</evidence>
<dbReference type="InterPro" id="IPR006639">
    <property type="entry name" value="Preselin/SPP"/>
</dbReference>
<dbReference type="RefSeq" id="WP_004518773.1">
    <property type="nucleotide sequence ID" value="NZ_FNOF01000001.1"/>
</dbReference>
<keyword evidence="7" id="KW-0378">Hydrolase</keyword>
<keyword evidence="3 6" id="KW-1133">Transmembrane helix</keyword>
<comment type="subcellular location">
    <subcellularLocation>
        <location evidence="1">Endomembrane system</location>
        <topology evidence="1">Multi-pass membrane protein</topology>
    </subcellularLocation>
</comment>
<feature type="transmembrane region" description="Helical" evidence="6">
    <location>
        <begin position="275"/>
        <end position="297"/>
    </location>
</feature>
<dbReference type="Proteomes" id="UP000182573">
    <property type="component" value="Unassembled WGS sequence"/>
</dbReference>
<dbReference type="SMART" id="SM00730">
    <property type="entry name" value="PSN"/>
    <property type="match status" value="1"/>
</dbReference>
<feature type="transmembrane region" description="Helical" evidence="6">
    <location>
        <begin position="7"/>
        <end position="29"/>
    </location>
</feature>
<evidence type="ECO:0000256" key="1">
    <source>
        <dbReference type="ARBA" id="ARBA00004127"/>
    </source>
</evidence>
<dbReference type="GO" id="GO:0012505">
    <property type="term" value="C:endomembrane system"/>
    <property type="evidence" value="ECO:0007669"/>
    <property type="project" value="UniProtKB-SubCell"/>
</dbReference>
<dbReference type="EMBL" id="FNOF01000001">
    <property type="protein sequence ID" value="SDW15983.1"/>
    <property type="molecule type" value="Genomic_DNA"/>
</dbReference>
<dbReference type="GO" id="GO:0042500">
    <property type="term" value="F:aspartic endopeptidase activity, intramembrane cleaving"/>
    <property type="evidence" value="ECO:0007669"/>
    <property type="project" value="InterPro"/>
</dbReference>
<keyword evidence="4 6" id="KW-0472">Membrane</keyword>
<dbReference type="GO" id="GO:0006508">
    <property type="term" value="P:proteolysis"/>
    <property type="evidence" value="ECO:0007669"/>
    <property type="project" value="UniProtKB-KW"/>
</dbReference>
<feature type="transmembrane region" description="Helical" evidence="6">
    <location>
        <begin position="134"/>
        <end position="161"/>
    </location>
</feature>
<evidence type="ECO:0000256" key="6">
    <source>
        <dbReference type="SAM" id="Phobius"/>
    </source>
</evidence>
<feature type="transmembrane region" description="Helical" evidence="6">
    <location>
        <begin position="309"/>
        <end position="328"/>
    </location>
</feature>
<reference evidence="7 8" key="1">
    <citation type="submission" date="2016-10" db="EMBL/GenBank/DDBJ databases">
        <authorList>
            <person name="de Groot N.N."/>
        </authorList>
    </citation>
    <scope>NUCLEOTIDE SEQUENCE [LARGE SCALE GENOMIC DNA]</scope>
    <source>
        <strain evidence="7 8">DSM 3756</strain>
    </source>
</reference>
<feature type="transmembrane region" description="Helical" evidence="6">
    <location>
        <begin position="101"/>
        <end position="122"/>
    </location>
</feature>